<dbReference type="EMBL" id="JACCBX010000026">
    <property type="protein sequence ID" value="NYE09643.1"/>
    <property type="molecule type" value="Genomic_DNA"/>
</dbReference>
<reference evidence="3" key="1">
    <citation type="submission" date="2020-07" db="EMBL/GenBank/DDBJ databases">
        <authorList>
            <person name="Partida-Martinez L."/>
            <person name="Huntemann M."/>
            <person name="Clum A."/>
            <person name="Wang J."/>
            <person name="Palaniappan K."/>
            <person name="Ritter S."/>
            <person name="Chen I.-M."/>
            <person name="Stamatis D."/>
            <person name="Reddy T."/>
            <person name="O'Malley R."/>
            <person name="Daum C."/>
            <person name="Shapiro N."/>
            <person name="Ivanova N."/>
            <person name="Kyrpides N."/>
            <person name="Woyke T."/>
        </authorList>
    </citation>
    <scope>NUCLEOTIDE SEQUENCE [LARGE SCALE GENOMIC DNA]</scope>
    <source>
        <strain evidence="3">AT2.8</strain>
    </source>
</reference>
<evidence type="ECO:0000313" key="3">
    <source>
        <dbReference type="Proteomes" id="UP000548423"/>
    </source>
</evidence>
<evidence type="ECO:0000313" key="2">
    <source>
        <dbReference type="EMBL" id="NYE09643.1"/>
    </source>
</evidence>
<feature type="region of interest" description="Disordered" evidence="1">
    <location>
        <begin position="1"/>
        <end position="23"/>
    </location>
</feature>
<protein>
    <submittedName>
        <fullName evidence="2">Uncharacterized protein</fullName>
    </submittedName>
</protein>
<sequence>MDEKGLKQNADNTLPTNKQKTSDKIASLDELKKEHEPEYVFLYWDELR</sequence>
<dbReference type="Proteomes" id="UP000548423">
    <property type="component" value="Unassembled WGS sequence"/>
</dbReference>
<proteinExistence type="predicted"/>
<dbReference type="AlphaFoldDB" id="A0A852TLH3"/>
<evidence type="ECO:0000256" key="1">
    <source>
        <dbReference type="SAM" id="MobiDB-lite"/>
    </source>
</evidence>
<comment type="caution">
    <text evidence="2">The sequence shown here is derived from an EMBL/GenBank/DDBJ whole genome shotgun (WGS) entry which is preliminary data.</text>
</comment>
<feature type="compositionally biased region" description="Polar residues" evidence="1">
    <location>
        <begin position="9"/>
        <end position="19"/>
    </location>
</feature>
<accession>A0A852TLH3</accession>
<organism evidence="2 3">
    <name type="scientific">Neobacillus niacini</name>
    <dbReference type="NCBI Taxonomy" id="86668"/>
    <lineage>
        <taxon>Bacteria</taxon>
        <taxon>Bacillati</taxon>
        <taxon>Bacillota</taxon>
        <taxon>Bacilli</taxon>
        <taxon>Bacillales</taxon>
        <taxon>Bacillaceae</taxon>
        <taxon>Neobacillus</taxon>
    </lineage>
</organism>
<gene>
    <name evidence="2" type="ORF">F4694_006546</name>
</gene>
<reference evidence="3" key="2">
    <citation type="submission" date="2020-08" db="EMBL/GenBank/DDBJ databases">
        <title>The Agave Microbiome: Exploring the role of microbial communities in plant adaptations to desert environments.</title>
        <authorList>
            <person name="Partida-Martinez L.P."/>
        </authorList>
    </citation>
    <scope>NUCLEOTIDE SEQUENCE [LARGE SCALE GENOMIC DNA]</scope>
    <source>
        <strain evidence="3">AT2.8</strain>
    </source>
</reference>
<name>A0A852TLH3_9BACI</name>